<dbReference type="AlphaFoldDB" id="A0A9D1Z3L9"/>
<reference evidence="1" key="1">
    <citation type="journal article" date="2021" name="PeerJ">
        <title>Extensive microbial diversity within the chicken gut microbiome revealed by metagenomics and culture.</title>
        <authorList>
            <person name="Gilroy R."/>
            <person name="Ravi A."/>
            <person name="Getino M."/>
            <person name="Pursley I."/>
            <person name="Horton D.L."/>
            <person name="Alikhan N.F."/>
            <person name="Baker D."/>
            <person name="Gharbi K."/>
            <person name="Hall N."/>
            <person name="Watson M."/>
            <person name="Adriaenssens E.M."/>
            <person name="Foster-Nyarko E."/>
            <person name="Jarju S."/>
            <person name="Secka A."/>
            <person name="Antonio M."/>
            <person name="Oren A."/>
            <person name="Chaudhuri R.R."/>
            <person name="La Ragione R."/>
            <person name="Hildebrand F."/>
            <person name="Pallen M.J."/>
        </authorList>
    </citation>
    <scope>NUCLEOTIDE SEQUENCE</scope>
    <source>
        <strain evidence="1">CHK33-7979</strain>
    </source>
</reference>
<organism evidence="1 2">
    <name type="scientific">Candidatus Intestinimonas merdavium</name>
    <dbReference type="NCBI Taxonomy" id="2838622"/>
    <lineage>
        <taxon>Bacteria</taxon>
        <taxon>Bacillati</taxon>
        <taxon>Bacillota</taxon>
        <taxon>Clostridia</taxon>
        <taxon>Eubacteriales</taxon>
        <taxon>Intestinimonas</taxon>
    </lineage>
</organism>
<dbReference type="EMBL" id="DXCX01000016">
    <property type="protein sequence ID" value="HIY72610.1"/>
    <property type="molecule type" value="Genomic_DNA"/>
</dbReference>
<evidence type="ECO:0000313" key="1">
    <source>
        <dbReference type="EMBL" id="HIY72610.1"/>
    </source>
</evidence>
<evidence type="ECO:0000313" key="2">
    <source>
        <dbReference type="Proteomes" id="UP000886824"/>
    </source>
</evidence>
<reference evidence="1" key="2">
    <citation type="submission" date="2021-04" db="EMBL/GenBank/DDBJ databases">
        <authorList>
            <person name="Gilroy R."/>
        </authorList>
    </citation>
    <scope>NUCLEOTIDE SEQUENCE</scope>
    <source>
        <strain evidence="1">CHK33-7979</strain>
    </source>
</reference>
<proteinExistence type="predicted"/>
<accession>A0A9D1Z3L9</accession>
<sequence>MFGKKNFQPLDGPMPPLGLLDFESTMKFREIALEQFQTRGWDTTVLLDWMIRTLLSSLMADSASRIFLPKTETSPFVLDDLLPLSAVEPMGRVKLPLTRAFLLAPAWNNRETAEALHQAVGYSMEALVDEAPVGVYLKEFNLAIVDAAPHESLCCRFLGKGTALLDSYSLRDLAPVIRTNGEDWFVTEADGSETYCPVLEPRMAALYRLGLERYYPSLFTDQWEEE</sequence>
<name>A0A9D1Z3L9_9FIRM</name>
<comment type="caution">
    <text evidence="1">The sequence shown here is derived from an EMBL/GenBank/DDBJ whole genome shotgun (WGS) entry which is preliminary data.</text>
</comment>
<gene>
    <name evidence="1" type="ORF">H9826_01365</name>
</gene>
<dbReference type="Proteomes" id="UP000886824">
    <property type="component" value="Unassembled WGS sequence"/>
</dbReference>
<protein>
    <submittedName>
        <fullName evidence="1">Uncharacterized protein</fullName>
    </submittedName>
</protein>